<dbReference type="EMBL" id="ABJB010813165">
    <property type="status" value="NOT_ANNOTATED_CDS"/>
    <property type="molecule type" value="Genomic_DNA"/>
</dbReference>
<evidence type="ECO:0000313" key="2">
    <source>
        <dbReference type="EnsemblMetazoa" id="ISCW003006-PA"/>
    </source>
</evidence>
<gene>
    <name evidence="1" type="ORF">IscW_ISCW003006</name>
</gene>
<keyword evidence="3" id="KW-1185">Reference proteome</keyword>
<name>B7P9U4_IXOSC</name>
<dbReference type="EnsemblMetazoa" id="ISCW003006-RA">
    <property type="protein sequence ID" value="ISCW003006-PA"/>
    <property type="gene ID" value="ISCW003006"/>
</dbReference>
<evidence type="ECO:0000313" key="1">
    <source>
        <dbReference type="EMBL" id="EEC03366.1"/>
    </source>
</evidence>
<dbReference type="HOGENOM" id="CLU_647749_0_0_1"/>
<sequence length="424" mass="45701">MAPIMAPLPVSWVAAKSGNGRVVVSQTFVVSKAQVTNVSSRVLVGANGGSRQQEAVRPNASVVPSVSGAPNVSGVAIVSVVPIVSVATVSVALHVSIVPNVSVARKVSTVPNASVVPNVRAGLNASVVPTVGLTTTNVVFRTHSTLRSAKHTTRISGTPVNESRGRLQEFLAAVAGKLKRSTSTRQPAVEMLQDESFEIDHRGWRSLRLPRAVPTDFVEPGDNSTLQGPAMGDRDTQAEMLLFGALLLLGLAALMAYEPTRASQGIKLRPSKSAPMYERLPSFDDSQFADEIVVTPIESARPLSDRIRFIVWTRVLASRLARRIRDRVAREKGHTLRSIAGEVGLKGSAKSRLQSQPSTASLGFESAAESRAEPYTANFMVRDVPAGVRRLLVNVKLRQKSPQGRTHTYQKEMAFDLDTWRLPQ</sequence>
<protein>
    <submittedName>
        <fullName evidence="1 2">Uncharacterized protein</fullName>
    </submittedName>
</protein>
<dbReference type="InParanoid" id="B7P9U4"/>
<dbReference type="VEuPathDB" id="VectorBase:ISCW003006"/>
<organism>
    <name type="scientific">Ixodes scapularis</name>
    <name type="common">Black-legged tick</name>
    <name type="synonym">Deer tick</name>
    <dbReference type="NCBI Taxonomy" id="6945"/>
    <lineage>
        <taxon>Eukaryota</taxon>
        <taxon>Metazoa</taxon>
        <taxon>Ecdysozoa</taxon>
        <taxon>Arthropoda</taxon>
        <taxon>Chelicerata</taxon>
        <taxon>Arachnida</taxon>
        <taxon>Acari</taxon>
        <taxon>Parasitiformes</taxon>
        <taxon>Ixodida</taxon>
        <taxon>Ixodoidea</taxon>
        <taxon>Ixodidae</taxon>
        <taxon>Ixodinae</taxon>
        <taxon>Ixodes</taxon>
    </lineage>
</organism>
<accession>B7P9U4</accession>
<dbReference type="EMBL" id="DS667192">
    <property type="protein sequence ID" value="EEC03366.1"/>
    <property type="molecule type" value="Genomic_DNA"/>
</dbReference>
<reference evidence="1 3" key="1">
    <citation type="submission" date="2008-03" db="EMBL/GenBank/DDBJ databases">
        <title>Annotation of Ixodes scapularis.</title>
        <authorList>
            <consortium name="Ixodes scapularis Genome Project Consortium"/>
            <person name="Caler E."/>
            <person name="Hannick L.I."/>
            <person name="Bidwell S."/>
            <person name="Joardar V."/>
            <person name="Thiagarajan M."/>
            <person name="Amedeo P."/>
            <person name="Galinsky K.J."/>
            <person name="Schobel S."/>
            <person name="Inman J."/>
            <person name="Hostetler J."/>
            <person name="Miller J."/>
            <person name="Hammond M."/>
            <person name="Megy K."/>
            <person name="Lawson D."/>
            <person name="Kodira C."/>
            <person name="Sutton G."/>
            <person name="Meyer J."/>
            <person name="Hill C.A."/>
            <person name="Birren B."/>
            <person name="Nene V."/>
            <person name="Collins F."/>
            <person name="Alarcon-Chaidez F."/>
            <person name="Wikel S."/>
            <person name="Strausberg R."/>
        </authorList>
    </citation>
    <scope>NUCLEOTIDE SEQUENCE [LARGE SCALE GENOMIC DNA]</scope>
    <source>
        <strain evidence="3">Wikel</strain>
        <strain evidence="1">Wikel colony</strain>
    </source>
</reference>
<dbReference type="VEuPathDB" id="VectorBase:ISCI003006"/>
<dbReference type="Proteomes" id="UP000001555">
    <property type="component" value="Unassembled WGS sequence"/>
</dbReference>
<proteinExistence type="predicted"/>
<dbReference type="AlphaFoldDB" id="B7P9U4"/>
<dbReference type="PaxDb" id="6945-B7P9U4"/>
<evidence type="ECO:0000313" key="3">
    <source>
        <dbReference type="Proteomes" id="UP000001555"/>
    </source>
</evidence>
<reference evidence="2" key="2">
    <citation type="submission" date="2020-05" db="UniProtKB">
        <authorList>
            <consortium name="EnsemblMetazoa"/>
        </authorList>
    </citation>
    <scope>IDENTIFICATION</scope>
    <source>
        <strain evidence="2">wikel</strain>
    </source>
</reference>